<keyword evidence="6 9" id="KW-0812">Transmembrane</keyword>
<reference evidence="10 11" key="1">
    <citation type="submission" date="2019-03" db="EMBL/GenBank/DDBJ databases">
        <title>Draft Genome Sequence of Duganella callidus sp. nov., a Novel Duganella Species Isolated from Cultivated Soil.</title>
        <authorList>
            <person name="Raths R."/>
            <person name="Peta V."/>
            <person name="Bucking H."/>
        </authorList>
    </citation>
    <scope>NUCLEOTIDE SEQUENCE [LARGE SCALE GENOMIC DNA]</scope>
    <source>
        <strain evidence="10 11">DN04</strain>
    </source>
</reference>
<evidence type="ECO:0000256" key="7">
    <source>
        <dbReference type="ARBA" id="ARBA00022989"/>
    </source>
</evidence>
<dbReference type="Gene3D" id="3.30.2090.10">
    <property type="entry name" value="Multidrug efflux transporter AcrB TolC docking domain, DN and DC subdomains"/>
    <property type="match status" value="2"/>
</dbReference>
<evidence type="ECO:0000256" key="2">
    <source>
        <dbReference type="ARBA" id="ARBA00010942"/>
    </source>
</evidence>
<dbReference type="Gene3D" id="3.30.70.1320">
    <property type="entry name" value="Multidrug efflux transporter AcrB pore domain like"/>
    <property type="match status" value="1"/>
</dbReference>
<dbReference type="Proteomes" id="UP000297729">
    <property type="component" value="Unassembled WGS sequence"/>
</dbReference>
<dbReference type="NCBIfam" id="TIGR00915">
    <property type="entry name" value="2A0602"/>
    <property type="match status" value="1"/>
</dbReference>
<dbReference type="GO" id="GO:0005886">
    <property type="term" value="C:plasma membrane"/>
    <property type="evidence" value="ECO:0007669"/>
    <property type="project" value="UniProtKB-SubCell"/>
</dbReference>
<feature type="transmembrane region" description="Helical" evidence="9">
    <location>
        <begin position="368"/>
        <end position="392"/>
    </location>
</feature>
<feature type="transmembrane region" description="Helical" evidence="9">
    <location>
        <begin position="398"/>
        <end position="418"/>
    </location>
</feature>
<evidence type="ECO:0000256" key="8">
    <source>
        <dbReference type="ARBA" id="ARBA00023136"/>
    </source>
</evidence>
<feature type="transmembrane region" description="Helical" evidence="9">
    <location>
        <begin position="342"/>
        <end position="361"/>
    </location>
</feature>
<sequence>MKLTHFFIDHPRFAAVINIFIVVFGLAAMSFLPVAQYPNIVPPTIQVQTRYPGASAEVVARTVATPLEQAINGVEGMDYVSSQSTGNGQLTVTVIFKLGTDPNTALMLTRNRVQDSLSRLPVEVQAQGVQVKKTIQALLLGIHPYSPDGSRSVEYISNYMLKIRDEVARLPGVADFQLFGNREYAMRIWVDPDKAAADGISASDILGALRAQNAQVSAGVLNAPPVSTKAAYEINVETLGRLTTPEQFGEIIVKSDQQGRITRIRDIGRVELGSVDYGSIAYADRYPSAPWFPIAVPGANVVQVEHAIWDKMAELKKSFPKGMDYIKIYDPTTFVSQSIDEVIVTVIEAILLVVGVVYLFLQTWRATIIPVVAIPISLVGTFAILHLLGISINNLSMFGMILAVGIVVDDAIVVVENVERNIALGMDPREASHKTMKEVSTALIGIAMTLCAVFIPSAFISGISGLFFTQFAVTISASTIISVIVSLTLSPALCAVLLKPHDAHAEPRGLNRLLRNGFARFNHGFEWLSDSYGKMTARFVRATVMVGVVYLGLIALTGVQMSRLPTGFIPDQDIGYQAVVVILPPGSSLARTDEVVRKVNDIVLKVPGVEHNSPVAGLDVTTSTIAPNVGTVFYSLPSLYGKHVPGVNAATMLPRVRAALAGIKEATVIVVNPPAVQGLGAAGGFKLMVEDRGDHSAQELADATNKLVAAANKDPHFGGVFTLYNAGAPSLYVDIDREKAEKVGLTPTDVFSTLQLYLGSAYVNDFNYLSRTYQVVAQADERFRRSPEDIARLKVRNAGGQMVPIGSVATFKYQTTPYRQPRYNLYAAADVLGSAAPDVASGTAMKRMEEIAKEVLPPGFEVEWTELSHQQQQQGIPTIAIFAAAAVFVFLVLAAQYESWKLPLAIVLIVPMCLLASATGLAFRGMPIDILAQIAFVVLVGLAAKNAILIVEFARQKEDHDGDAPEEAATSAARIRLRPILMTSFAFILGVFPLVVASGAGAEMRQSLGTAVFAGMIGVLIFGLLFTPSFYTFIRKLGSRSAS</sequence>
<proteinExistence type="inferred from homology"/>
<comment type="subcellular location">
    <subcellularLocation>
        <location evidence="1 9">Cell inner membrane</location>
        <topology evidence="1 9">Multi-pass membrane protein</topology>
    </subcellularLocation>
</comment>
<feature type="transmembrane region" description="Helical" evidence="9">
    <location>
        <begin position="1012"/>
        <end position="1034"/>
    </location>
</feature>
<feature type="transmembrane region" description="Helical" evidence="9">
    <location>
        <begin position="875"/>
        <end position="895"/>
    </location>
</feature>
<evidence type="ECO:0000256" key="4">
    <source>
        <dbReference type="ARBA" id="ARBA00022475"/>
    </source>
</evidence>
<feature type="transmembrane region" description="Helical" evidence="9">
    <location>
        <begin position="439"/>
        <end position="459"/>
    </location>
</feature>
<dbReference type="RefSeq" id="WP_135200833.1">
    <property type="nucleotide sequence ID" value="NZ_SPVG01000072.1"/>
</dbReference>
<feature type="transmembrane region" description="Helical" evidence="9">
    <location>
        <begin position="902"/>
        <end position="924"/>
    </location>
</feature>
<keyword evidence="3 9" id="KW-0813">Transport</keyword>
<comment type="caution">
    <text evidence="10">The sequence shown here is derived from an EMBL/GenBank/DDBJ whole genome shotgun (WGS) entry which is preliminary data.</text>
</comment>
<dbReference type="FunFam" id="1.20.1640.10:FF:000001">
    <property type="entry name" value="Efflux pump membrane transporter"/>
    <property type="match status" value="1"/>
</dbReference>
<dbReference type="GO" id="GO:0009636">
    <property type="term" value="P:response to toxic substance"/>
    <property type="evidence" value="ECO:0007669"/>
    <property type="project" value="UniProtKB-ARBA"/>
</dbReference>
<evidence type="ECO:0000256" key="6">
    <source>
        <dbReference type="ARBA" id="ARBA00022692"/>
    </source>
</evidence>
<dbReference type="InterPro" id="IPR027463">
    <property type="entry name" value="AcrB_DN_DC_subdom"/>
</dbReference>
<dbReference type="Gene3D" id="3.30.70.1430">
    <property type="entry name" value="Multidrug efflux transporter AcrB pore domain"/>
    <property type="match status" value="2"/>
</dbReference>
<dbReference type="OrthoDB" id="9176627at2"/>
<evidence type="ECO:0000313" key="11">
    <source>
        <dbReference type="Proteomes" id="UP000297729"/>
    </source>
</evidence>
<organism evidence="10 11">
    <name type="scientific">Duganella callida</name>
    <dbReference type="NCBI Taxonomy" id="2561932"/>
    <lineage>
        <taxon>Bacteria</taxon>
        <taxon>Pseudomonadati</taxon>
        <taxon>Pseudomonadota</taxon>
        <taxon>Betaproteobacteria</taxon>
        <taxon>Burkholderiales</taxon>
        <taxon>Oxalobacteraceae</taxon>
        <taxon>Telluria group</taxon>
        <taxon>Duganella</taxon>
    </lineage>
</organism>
<feature type="transmembrane region" description="Helical" evidence="9">
    <location>
        <begin position="539"/>
        <end position="559"/>
    </location>
</feature>
<name>A0A4Y9SPE7_9BURK</name>
<keyword evidence="8 9" id="KW-0472">Membrane</keyword>
<evidence type="ECO:0000256" key="5">
    <source>
        <dbReference type="ARBA" id="ARBA00022519"/>
    </source>
</evidence>
<feature type="transmembrane region" description="Helical" evidence="9">
    <location>
        <begin position="930"/>
        <end position="951"/>
    </location>
</feature>
<dbReference type="InterPro" id="IPR004764">
    <property type="entry name" value="MdtF-like"/>
</dbReference>
<dbReference type="SUPFAM" id="SSF82714">
    <property type="entry name" value="Multidrug efflux transporter AcrB TolC docking domain, DN and DC subdomains"/>
    <property type="match status" value="2"/>
</dbReference>
<keyword evidence="7 9" id="KW-1133">Transmembrane helix</keyword>
<keyword evidence="5 9" id="KW-0997">Cell inner membrane</keyword>
<dbReference type="PANTHER" id="PTHR32063">
    <property type="match status" value="1"/>
</dbReference>
<dbReference type="AlphaFoldDB" id="A0A4Y9SPE7"/>
<evidence type="ECO:0000313" key="10">
    <source>
        <dbReference type="EMBL" id="TFW27179.1"/>
    </source>
</evidence>
<dbReference type="SUPFAM" id="SSF82693">
    <property type="entry name" value="Multidrug efflux transporter AcrB pore domain, PN1, PN2, PC1 and PC2 subdomains"/>
    <property type="match status" value="4"/>
</dbReference>
<dbReference type="Gene3D" id="1.20.1640.10">
    <property type="entry name" value="Multidrug efflux transporter AcrB transmembrane domain"/>
    <property type="match status" value="2"/>
</dbReference>
<dbReference type="PANTHER" id="PTHR32063:SF11">
    <property type="entry name" value="CATION OR DRUG EFFLUX SYSTEM PROTEIN"/>
    <property type="match status" value="1"/>
</dbReference>
<dbReference type="GO" id="GO:0015562">
    <property type="term" value="F:efflux transmembrane transporter activity"/>
    <property type="evidence" value="ECO:0007669"/>
    <property type="project" value="InterPro"/>
</dbReference>
<dbReference type="SUPFAM" id="SSF82866">
    <property type="entry name" value="Multidrug efflux transporter AcrB transmembrane domain"/>
    <property type="match status" value="2"/>
</dbReference>
<dbReference type="GO" id="GO:0042910">
    <property type="term" value="F:xenobiotic transmembrane transporter activity"/>
    <property type="evidence" value="ECO:0007669"/>
    <property type="project" value="TreeGrafter"/>
</dbReference>
<dbReference type="InterPro" id="IPR001036">
    <property type="entry name" value="Acrflvin-R"/>
</dbReference>
<gene>
    <name evidence="10" type="ORF">E4L98_06925</name>
</gene>
<dbReference type="PRINTS" id="PR00702">
    <property type="entry name" value="ACRIFLAVINRP"/>
</dbReference>
<keyword evidence="11" id="KW-1185">Reference proteome</keyword>
<evidence type="ECO:0000256" key="1">
    <source>
        <dbReference type="ARBA" id="ARBA00004429"/>
    </source>
</evidence>
<accession>A0A4Y9SPE7</accession>
<dbReference type="NCBIfam" id="NF000282">
    <property type="entry name" value="RND_permease_1"/>
    <property type="match status" value="1"/>
</dbReference>
<dbReference type="EMBL" id="SPVG01000072">
    <property type="protein sequence ID" value="TFW27179.1"/>
    <property type="molecule type" value="Genomic_DNA"/>
</dbReference>
<feature type="transmembrane region" description="Helical" evidence="9">
    <location>
        <begin position="980"/>
        <end position="1000"/>
    </location>
</feature>
<feature type="transmembrane region" description="Helical" evidence="9">
    <location>
        <begin position="12"/>
        <end position="32"/>
    </location>
</feature>
<dbReference type="Pfam" id="PF00873">
    <property type="entry name" value="ACR_tran"/>
    <property type="match status" value="1"/>
</dbReference>
<dbReference type="FunFam" id="3.30.70.1430:FF:000001">
    <property type="entry name" value="Efflux pump membrane transporter"/>
    <property type="match status" value="1"/>
</dbReference>
<evidence type="ECO:0000256" key="9">
    <source>
        <dbReference type="RuleBase" id="RU364070"/>
    </source>
</evidence>
<protein>
    <recommendedName>
        <fullName evidence="9">Efflux pump membrane transporter</fullName>
    </recommendedName>
</protein>
<dbReference type="Gene3D" id="3.30.70.1440">
    <property type="entry name" value="Multidrug efflux transporter AcrB pore domain"/>
    <property type="match status" value="1"/>
</dbReference>
<keyword evidence="4" id="KW-1003">Cell membrane</keyword>
<evidence type="ECO:0000256" key="3">
    <source>
        <dbReference type="ARBA" id="ARBA00022448"/>
    </source>
</evidence>
<feature type="transmembrane region" description="Helical" evidence="9">
    <location>
        <begin position="471"/>
        <end position="498"/>
    </location>
</feature>
<comment type="similarity">
    <text evidence="2 9">Belongs to the resistance-nodulation-cell division (RND) (TC 2.A.6) family.</text>
</comment>